<gene>
    <name evidence="8" type="ORF">GH975_02145</name>
</gene>
<keyword evidence="4" id="KW-0479">Metal-binding</keyword>
<dbReference type="Gene3D" id="1.10.600.10">
    <property type="entry name" value="Farnesyl Diphosphate Synthase"/>
    <property type="match status" value="1"/>
</dbReference>
<dbReference type="InterPro" id="IPR000092">
    <property type="entry name" value="Polyprenyl_synt"/>
</dbReference>
<dbReference type="GO" id="GO:0016114">
    <property type="term" value="P:terpenoid biosynthetic process"/>
    <property type="evidence" value="ECO:0007669"/>
    <property type="project" value="UniProtKB-ARBA"/>
</dbReference>
<dbReference type="PROSITE" id="PS00723">
    <property type="entry name" value="POLYPRENYL_SYNTHASE_1"/>
    <property type="match status" value="1"/>
</dbReference>
<dbReference type="NCBIfam" id="NF045485">
    <property type="entry name" value="FPPsyn"/>
    <property type="match status" value="1"/>
</dbReference>
<dbReference type="RefSeq" id="WP_153712934.1">
    <property type="nucleotide sequence ID" value="NZ_CP045871.1"/>
</dbReference>
<comment type="cofactor">
    <cofactor evidence="1">
        <name>Mg(2+)</name>
        <dbReference type="ChEBI" id="CHEBI:18420"/>
    </cofactor>
</comment>
<evidence type="ECO:0000256" key="5">
    <source>
        <dbReference type="ARBA" id="ARBA00022842"/>
    </source>
</evidence>
<keyword evidence="5" id="KW-0460">Magnesium</keyword>
<dbReference type="EMBL" id="CP045871">
    <property type="protein sequence ID" value="QGG79430.1"/>
    <property type="molecule type" value="Genomic_DNA"/>
</dbReference>
<sequence length="294" mass="30428">MNNTDPLALAQQRIAPLLTAALGRLGNQSLALGDAIQYSLQAPSKALRPALVWASCQALGMDPALGDRAAIAIECIHTYSLIHDDLPAMDDDDLRRGQPSCHIAHGEAHAILAGDALQALAFEALADPAWPLLAQGQLAASVTALARAAGGAGMVDGQSLDLLAENQSTGLDQLELMHSRKTGALIRACCEIGGLSANADPMQLDTLIQIGQTLGLAFQVQDDVLDVTASTEALGKPAGSDHDQNKSTFVTLLGVAESQALVDDMLSGVNSLASSLPNPAPILAIVARLSQRNA</sequence>
<dbReference type="SUPFAM" id="SSF48576">
    <property type="entry name" value="Terpenoid synthases"/>
    <property type="match status" value="1"/>
</dbReference>
<dbReference type="InterPro" id="IPR053378">
    <property type="entry name" value="Prenyl_diphosphate_synthase"/>
</dbReference>
<dbReference type="SFLD" id="SFLDG01017">
    <property type="entry name" value="Polyprenyl_Transferase_Like"/>
    <property type="match status" value="1"/>
</dbReference>
<evidence type="ECO:0000256" key="3">
    <source>
        <dbReference type="ARBA" id="ARBA00022679"/>
    </source>
</evidence>
<name>A0A5Q2QC71_9GAMM</name>
<evidence type="ECO:0000256" key="2">
    <source>
        <dbReference type="ARBA" id="ARBA00006706"/>
    </source>
</evidence>
<dbReference type="GO" id="GO:0008654">
    <property type="term" value="P:phospholipid biosynthetic process"/>
    <property type="evidence" value="ECO:0007669"/>
    <property type="project" value="UniProtKB-ARBA"/>
</dbReference>
<evidence type="ECO:0000313" key="8">
    <source>
        <dbReference type="EMBL" id="QGG79430.1"/>
    </source>
</evidence>
<proteinExistence type="inferred from homology"/>
<dbReference type="PROSITE" id="PS00444">
    <property type="entry name" value="POLYPRENYL_SYNTHASE_2"/>
    <property type="match status" value="1"/>
</dbReference>
<organism evidence="8 9">
    <name type="scientific">Litorivicinus lipolyticus</name>
    <dbReference type="NCBI Taxonomy" id="418701"/>
    <lineage>
        <taxon>Bacteria</taxon>
        <taxon>Pseudomonadati</taxon>
        <taxon>Pseudomonadota</taxon>
        <taxon>Gammaproteobacteria</taxon>
        <taxon>Oceanospirillales</taxon>
        <taxon>Litorivicinaceae</taxon>
        <taxon>Litorivicinus</taxon>
    </lineage>
</organism>
<protein>
    <recommendedName>
        <fullName evidence="10">Farnesyl diphosphate synthase</fullName>
    </recommendedName>
</protein>
<keyword evidence="9" id="KW-1185">Reference proteome</keyword>
<evidence type="ECO:0008006" key="10">
    <source>
        <dbReference type="Google" id="ProtNLM"/>
    </source>
</evidence>
<dbReference type="Pfam" id="PF00348">
    <property type="entry name" value="polyprenyl_synt"/>
    <property type="match status" value="1"/>
</dbReference>
<dbReference type="SFLD" id="SFLDS00005">
    <property type="entry name" value="Isoprenoid_Synthase_Type_I"/>
    <property type="match status" value="1"/>
</dbReference>
<dbReference type="GO" id="GO:0046872">
    <property type="term" value="F:metal ion binding"/>
    <property type="evidence" value="ECO:0007669"/>
    <property type="project" value="UniProtKB-KW"/>
</dbReference>
<evidence type="ECO:0000256" key="7">
    <source>
        <dbReference type="RuleBase" id="RU004466"/>
    </source>
</evidence>
<evidence type="ECO:0000256" key="1">
    <source>
        <dbReference type="ARBA" id="ARBA00001946"/>
    </source>
</evidence>
<evidence type="ECO:0000313" key="9">
    <source>
        <dbReference type="Proteomes" id="UP000388235"/>
    </source>
</evidence>
<keyword evidence="3 7" id="KW-0808">Transferase</keyword>
<comment type="similarity">
    <text evidence="2 7">Belongs to the FPP/GGPP synthase family.</text>
</comment>
<dbReference type="PANTHER" id="PTHR43281">
    <property type="entry name" value="FARNESYL DIPHOSPHATE SYNTHASE"/>
    <property type="match status" value="1"/>
</dbReference>
<dbReference type="KEGG" id="llp:GH975_02145"/>
<reference evidence="8 9" key="1">
    <citation type="submission" date="2019-11" db="EMBL/GenBank/DDBJ databases">
        <authorList>
            <person name="Khan S.A."/>
            <person name="Jeon C.O."/>
            <person name="Chun B.H."/>
        </authorList>
    </citation>
    <scope>NUCLEOTIDE SEQUENCE [LARGE SCALE GENOMIC DNA]</scope>
    <source>
        <strain evidence="8 9">IMCC 1097</strain>
    </source>
</reference>
<dbReference type="CDD" id="cd00685">
    <property type="entry name" value="Trans_IPPS_HT"/>
    <property type="match status" value="1"/>
</dbReference>
<keyword evidence="6" id="KW-0414">Isoprene biosynthesis</keyword>
<evidence type="ECO:0000256" key="6">
    <source>
        <dbReference type="ARBA" id="ARBA00023229"/>
    </source>
</evidence>
<dbReference type="FunFam" id="1.10.600.10:FF:000001">
    <property type="entry name" value="Geranylgeranyl diphosphate synthase"/>
    <property type="match status" value="1"/>
</dbReference>
<dbReference type="AlphaFoldDB" id="A0A5Q2QC71"/>
<evidence type="ECO:0000256" key="4">
    <source>
        <dbReference type="ARBA" id="ARBA00022723"/>
    </source>
</evidence>
<dbReference type="OrthoDB" id="9805316at2"/>
<dbReference type="GO" id="GO:0004659">
    <property type="term" value="F:prenyltransferase activity"/>
    <property type="evidence" value="ECO:0007669"/>
    <property type="project" value="InterPro"/>
</dbReference>
<accession>A0A5Q2QC71</accession>
<dbReference type="PANTHER" id="PTHR43281:SF1">
    <property type="entry name" value="FARNESYL DIPHOSPHATE SYNTHASE"/>
    <property type="match status" value="1"/>
</dbReference>
<dbReference type="GO" id="GO:0005737">
    <property type="term" value="C:cytoplasm"/>
    <property type="evidence" value="ECO:0007669"/>
    <property type="project" value="UniProtKB-ARBA"/>
</dbReference>
<dbReference type="Proteomes" id="UP000388235">
    <property type="component" value="Chromosome"/>
</dbReference>
<dbReference type="InterPro" id="IPR033749">
    <property type="entry name" value="Polyprenyl_synt_CS"/>
</dbReference>
<dbReference type="InterPro" id="IPR008949">
    <property type="entry name" value="Isoprenoid_synthase_dom_sf"/>
</dbReference>